<protein>
    <submittedName>
        <fullName evidence="9">TonB-linked outer membrane protein, SusC/RagA family</fullName>
    </submittedName>
</protein>
<sequence>MRITSFIILVLAISAQMLVASSVKGQQMEDVRVKLKLNRERLSQALEKIEKQTPFHFIYRDEEIREIPLLNLGETTTTLDILLTALLANSNLTFKQIDRHIIITKKIPVRSSQLNDANQIVNAITTNRDIQISGKVTDEKKIPIPGASVWVVGTKISTMTGSTGNFSINIPDSNAVLEIRFVGYKTKRVSARSGAYRFIQMEVEQQNLDEVVINNGLFDRKVGTSTGATSTFNNAQLKVVTNQNLIAGLAILDPSFIIVENNNLGSNPNNLPDVQMRGQTGFPNVGDEFANAPNLPLFILDGFETTLQRIYDLNINLIKSVTLLKDASAKAIYGSKAGNGVVVVETIKPEAGALRVSYSGSLNFTAPDLSSYELTNSAQKIQAEIRAGRYISANPINESALTAQYAINQKAALEGVDSYWLSQPLQNGYGQRHSVMVDGGDQSLRYSANMSYNNNIGVMKGSNRETISGSVNLSYFKEKFSFNNILTIDRNNANNSPYGSFAEYAKMNPYWRIKDEFGRLIPTYTNFGATVYNPLYNGELNSKDNSRYTNIVENFYTEWRPSAVLRFTGRVGINLQNNSSDNYISANNTRYASIPINSDLYQQRGQYTITNGRNSGLSTDIGAAYTLNKGKHQAIANAIYSITQNITNINGMTAVGFPNDNLDFISAGGGFTAGSRPTGSENTARTMAVTTAVNYAYDNRFLTDLSYRANASSQFGANNRWGSFWSAGLGWNLHNEAFLKNLKGKVDMLKLRASIGSTGTQNFSAYEALTSYRYNTTQNYNGDVGFNLISLANPDLRWQKVMDKNIGLDLGIFQRLSLRFDFYIKDTQNLLSDQILPLSTGFVSYKENIGEVRNQGYQIGANLRVYNNTASRTFVNVFVNAAHNTNRIRKVSSSLEQLNTTEDANKLNSGTNAEERALRQNPSTRYVPGQSMSTIWVVPSLGIDPSNGKEIFVKRDGTQTYVWSAADYVAGGETNPYMNGTFGSNVRYKDLTVNFAFAFRLGGQAYNTSLVQKVENADFIYNVDIRALEQRWSVPGQAAIYKDIADISPTKPTSRFVQNLSELNFSSVSIAYDFNKLKFLGPGNKSRISVALNLNDIARIATVKTERGLDYPYARTVSMSVQANF</sequence>
<comment type="subcellular location">
    <subcellularLocation>
        <location evidence="1 7">Cell outer membrane</location>
        <topology evidence="1 7">Multi-pass membrane protein</topology>
    </subcellularLocation>
</comment>
<dbReference type="AlphaFoldDB" id="A0A1H9QNZ4"/>
<evidence type="ECO:0000313" key="10">
    <source>
        <dbReference type="Proteomes" id="UP000199572"/>
    </source>
</evidence>
<organism evidence="9 10">
    <name type="scientific">Pedobacter rhizosphaerae</name>
    <dbReference type="NCBI Taxonomy" id="390241"/>
    <lineage>
        <taxon>Bacteria</taxon>
        <taxon>Pseudomonadati</taxon>
        <taxon>Bacteroidota</taxon>
        <taxon>Sphingobacteriia</taxon>
        <taxon>Sphingobacteriales</taxon>
        <taxon>Sphingobacteriaceae</taxon>
        <taxon>Pedobacter</taxon>
    </lineage>
</organism>
<reference evidence="9 10" key="1">
    <citation type="submission" date="2016-10" db="EMBL/GenBank/DDBJ databases">
        <authorList>
            <person name="de Groot N.N."/>
        </authorList>
    </citation>
    <scope>NUCLEOTIDE SEQUENCE [LARGE SCALE GENOMIC DNA]</scope>
    <source>
        <strain evidence="9 10">DSM 18610</strain>
    </source>
</reference>
<evidence type="ECO:0000256" key="8">
    <source>
        <dbReference type="SAM" id="MobiDB-lite"/>
    </source>
</evidence>
<dbReference type="InterPro" id="IPR036942">
    <property type="entry name" value="Beta-barrel_TonB_sf"/>
</dbReference>
<keyword evidence="4 7" id="KW-0812">Transmembrane</keyword>
<dbReference type="Proteomes" id="UP000199572">
    <property type="component" value="Unassembled WGS sequence"/>
</dbReference>
<proteinExistence type="inferred from homology"/>
<keyword evidence="2 7" id="KW-0813">Transport</keyword>
<dbReference type="InterPro" id="IPR037066">
    <property type="entry name" value="Plug_dom_sf"/>
</dbReference>
<dbReference type="Gene3D" id="2.170.130.10">
    <property type="entry name" value="TonB-dependent receptor, plug domain"/>
    <property type="match status" value="1"/>
</dbReference>
<dbReference type="PROSITE" id="PS52016">
    <property type="entry name" value="TONB_DEPENDENT_REC_3"/>
    <property type="match status" value="1"/>
</dbReference>
<keyword evidence="6 7" id="KW-0998">Cell outer membrane</keyword>
<evidence type="ECO:0000256" key="6">
    <source>
        <dbReference type="ARBA" id="ARBA00023237"/>
    </source>
</evidence>
<dbReference type="SUPFAM" id="SSF56935">
    <property type="entry name" value="Porins"/>
    <property type="match status" value="1"/>
</dbReference>
<keyword evidence="5 7" id="KW-0472">Membrane</keyword>
<evidence type="ECO:0000256" key="1">
    <source>
        <dbReference type="ARBA" id="ARBA00004571"/>
    </source>
</evidence>
<dbReference type="GO" id="GO:0009279">
    <property type="term" value="C:cell outer membrane"/>
    <property type="evidence" value="ECO:0007669"/>
    <property type="project" value="UniProtKB-SubCell"/>
</dbReference>
<evidence type="ECO:0000256" key="5">
    <source>
        <dbReference type="ARBA" id="ARBA00023136"/>
    </source>
</evidence>
<dbReference type="InterPro" id="IPR039426">
    <property type="entry name" value="TonB-dep_rcpt-like"/>
</dbReference>
<keyword evidence="10" id="KW-1185">Reference proteome</keyword>
<evidence type="ECO:0000313" key="9">
    <source>
        <dbReference type="EMBL" id="SER62168.1"/>
    </source>
</evidence>
<gene>
    <name evidence="9" type="ORF">SAMN04488023_11283</name>
</gene>
<evidence type="ECO:0000256" key="3">
    <source>
        <dbReference type="ARBA" id="ARBA00022452"/>
    </source>
</evidence>
<keyword evidence="3 7" id="KW-1134">Transmembrane beta strand</keyword>
<dbReference type="Gene3D" id="2.60.40.1120">
    <property type="entry name" value="Carboxypeptidase-like, regulatory domain"/>
    <property type="match status" value="1"/>
</dbReference>
<dbReference type="InterPro" id="IPR008969">
    <property type="entry name" value="CarboxyPept-like_regulatory"/>
</dbReference>
<evidence type="ECO:0000256" key="7">
    <source>
        <dbReference type="PROSITE-ProRule" id="PRU01360"/>
    </source>
</evidence>
<dbReference type="NCBIfam" id="TIGR04056">
    <property type="entry name" value="OMP_RagA_SusC"/>
    <property type="match status" value="1"/>
</dbReference>
<feature type="region of interest" description="Disordered" evidence="8">
    <location>
        <begin position="901"/>
        <end position="926"/>
    </location>
</feature>
<dbReference type="Pfam" id="PF13715">
    <property type="entry name" value="CarbopepD_reg_2"/>
    <property type="match status" value="1"/>
</dbReference>
<accession>A0A1H9QNZ4</accession>
<dbReference type="InterPro" id="IPR023996">
    <property type="entry name" value="TonB-dep_OMP_SusC/RagA"/>
</dbReference>
<comment type="similarity">
    <text evidence="7">Belongs to the TonB-dependent receptor family.</text>
</comment>
<feature type="compositionally biased region" description="Polar residues" evidence="8">
    <location>
        <begin position="901"/>
        <end position="912"/>
    </location>
</feature>
<name>A0A1H9QNZ4_9SPHI</name>
<evidence type="ECO:0000256" key="4">
    <source>
        <dbReference type="ARBA" id="ARBA00022692"/>
    </source>
</evidence>
<dbReference type="Gene3D" id="2.40.170.20">
    <property type="entry name" value="TonB-dependent receptor, beta-barrel domain"/>
    <property type="match status" value="1"/>
</dbReference>
<dbReference type="SUPFAM" id="SSF49464">
    <property type="entry name" value="Carboxypeptidase regulatory domain-like"/>
    <property type="match status" value="1"/>
</dbReference>
<evidence type="ECO:0000256" key="2">
    <source>
        <dbReference type="ARBA" id="ARBA00022448"/>
    </source>
</evidence>
<dbReference type="STRING" id="390241.SAMN04488023_11283"/>
<dbReference type="EMBL" id="FOGG01000012">
    <property type="protein sequence ID" value="SER62168.1"/>
    <property type="molecule type" value="Genomic_DNA"/>
</dbReference>